<feature type="compositionally biased region" description="Basic and acidic residues" evidence="5">
    <location>
        <begin position="88"/>
        <end position="98"/>
    </location>
</feature>
<evidence type="ECO:0000256" key="5">
    <source>
        <dbReference type="SAM" id="MobiDB-lite"/>
    </source>
</evidence>
<evidence type="ECO:0000256" key="3">
    <source>
        <dbReference type="ARBA" id="ARBA00022833"/>
    </source>
</evidence>
<evidence type="ECO:0000256" key="1">
    <source>
        <dbReference type="ARBA" id="ARBA00022723"/>
    </source>
</evidence>
<dbReference type="AlphaFoldDB" id="G0TTF5"/>
<evidence type="ECO:0000256" key="2">
    <source>
        <dbReference type="ARBA" id="ARBA00022771"/>
    </source>
</evidence>
<keyword evidence="2 4" id="KW-0863">Zinc-finger</keyword>
<sequence>MLATKTSASSASDQLHTHPNYCLRSLSLWDKEQGDRRVSKTDFSAASTNVVVAKHTKNGRNVAATGVRGAKLILDSNRENSTNSRTKRGSDKDSRETSRISLESRACARCGKSLSDPTEVTRHEGMCPLTEVPCPLLCGKVLRRGDIPQHVREEALQHGPLCIPRVTNYAADDPIVVIAILMDMLLEQRSSKSAGVDHPGSASINDIAPKTCKETDQASKFNNSPAISYRSTDISPLPRQTTAETPVGSNIAAPFARIDSGESNATTSRGQAPEPRTNIPQPASRDIVLSALSRGFECHGSADELTARINAKFTSCLRPVEDALQSSAEGAVGAMKTAPLVPVNQVTLVGTGSSIIDNDTSVGALFAR</sequence>
<keyword evidence="3 4" id="KW-0862">Zinc</keyword>
<dbReference type="SUPFAM" id="SSF49599">
    <property type="entry name" value="TRAF domain-like"/>
    <property type="match status" value="1"/>
</dbReference>
<evidence type="ECO:0000313" key="7">
    <source>
        <dbReference type="EMBL" id="CCC47236.1"/>
    </source>
</evidence>
<proteinExistence type="predicted"/>
<dbReference type="InterPro" id="IPR001293">
    <property type="entry name" value="Znf_TRAF"/>
</dbReference>
<feature type="region of interest" description="Disordered" evidence="5">
    <location>
        <begin position="222"/>
        <end position="281"/>
    </location>
</feature>
<feature type="compositionally biased region" description="Polar residues" evidence="5">
    <location>
        <begin position="261"/>
        <end position="270"/>
    </location>
</feature>
<gene>
    <name evidence="7" type="ORF">TVY486_0304112</name>
</gene>
<evidence type="ECO:0000256" key="4">
    <source>
        <dbReference type="PROSITE-ProRule" id="PRU00207"/>
    </source>
</evidence>
<name>G0TTF5_TRYVY</name>
<dbReference type="GO" id="GO:0008270">
    <property type="term" value="F:zinc ion binding"/>
    <property type="evidence" value="ECO:0007669"/>
    <property type="project" value="UniProtKB-KW"/>
</dbReference>
<feature type="non-terminal residue" evidence="7">
    <location>
        <position position="368"/>
    </location>
</feature>
<dbReference type="InterPro" id="IPR013083">
    <property type="entry name" value="Znf_RING/FYVE/PHD"/>
</dbReference>
<feature type="region of interest" description="Disordered" evidence="5">
    <location>
        <begin position="75"/>
        <end position="99"/>
    </location>
</feature>
<accession>G0TTF5</accession>
<evidence type="ECO:0000259" key="6">
    <source>
        <dbReference type="PROSITE" id="PS50145"/>
    </source>
</evidence>
<protein>
    <recommendedName>
        <fullName evidence="6">TRAF-type domain-containing protein</fullName>
    </recommendedName>
</protein>
<dbReference type="EMBL" id="HE573019">
    <property type="protein sequence ID" value="CCC47236.1"/>
    <property type="molecule type" value="Genomic_DNA"/>
</dbReference>
<dbReference type="PROSITE" id="PS50145">
    <property type="entry name" value="ZF_TRAF"/>
    <property type="match status" value="1"/>
</dbReference>
<organism evidence="7">
    <name type="scientific">Trypanosoma vivax (strain Y486)</name>
    <dbReference type="NCBI Taxonomy" id="1055687"/>
    <lineage>
        <taxon>Eukaryota</taxon>
        <taxon>Discoba</taxon>
        <taxon>Euglenozoa</taxon>
        <taxon>Kinetoplastea</taxon>
        <taxon>Metakinetoplastina</taxon>
        <taxon>Trypanosomatida</taxon>
        <taxon>Trypanosomatidae</taxon>
        <taxon>Trypanosoma</taxon>
        <taxon>Duttonella</taxon>
    </lineage>
</organism>
<keyword evidence="1 4" id="KW-0479">Metal-binding</keyword>
<feature type="zinc finger region" description="TRAF-type" evidence="4">
    <location>
        <begin position="123"/>
        <end position="162"/>
    </location>
</feature>
<dbReference type="Gene3D" id="3.30.40.10">
    <property type="entry name" value="Zinc/RING finger domain, C3HC4 (zinc finger)"/>
    <property type="match status" value="1"/>
</dbReference>
<feature type="compositionally biased region" description="Polar residues" evidence="5">
    <location>
        <begin position="222"/>
        <end position="248"/>
    </location>
</feature>
<feature type="domain" description="TRAF-type" evidence="6">
    <location>
        <begin position="123"/>
        <end position="162"/>
    </location>
</feature>
<reference evidence="7" key="1">
    <citation type="journal article" date="2012" name="Proc. Natl. Acad. Sci. U.S.A.">
        <title>Antigenic diversity is generated by distinct evolutionary mechanisms in African trypanosome species.</title>
        <authorList>
            <person name="Jackson A.P."/>
            <person name="Berry A."/>
            <person name="Aslett M."/>
            <person name="Allison H.C."/>
            <person name="Burton P."/>
            <person name="Vavrova-Anderson J."/>
            <person name="Brown R."/>
            <person name="Browne H."/>
            <person name="Corton N."/>
            <person name="Hauser H."/>
            <person name="Gamble J."/>
            <person name="Gilderthorp R."/>
            <person name="Marcello L."/>
            <person name="McQuillan J."/>
            <person name="Otto T.D."/>
            <person name="Quail M.A."/>
            <person name="Sanders M.J."/>
            <person name="van Tonder A."/>
            <person name="Ginger M.L."/>
            <person name="Field M.C."/>
            <person name="Barry J.D."/>
            <person name="Hertz-Fowler C."/>
            <person name="Berriman M."/>
        </authorList>
    </citation>
    <scope>NUCLEOTIDE SEQUENCE</scope>
    <source>
        <strain evidence="7">Y486</strain>
    </source>
</reference>